<name>A0A0F8ZUH6_9ZZZZ</name>
<evidence type="ECO:0000313" key="1">
    <source>
        <dbReference type="EMBL" id="KKK97477.1"/>
    </source>
</evidence>
<reference evidence="1" key="1">
    <citation type="journal article" date="2015" name="Nature">
        <title>Complex archaea that bridge the gap between prokaryotes and eukaryotes.</title>
        <authorList>
            <person name="Spang A."/>
            <person name="Saw J.H."/>
            <person name="Jorgensen S.L."/>
            <person name="Zaremba-Niedzwiedzka K."/>
            <person name="Martijn J."/>
            <person name="Lind A.E."/>
            <person name="van Eijk R."/>
            <person name="Schleper C."/>
            <person name="Guy L."/>
            <person name="Ettema T.J."/>
        </authorList>
    </citation>
    <scope>NUCLEOTIDE SEQUENCE</scope>
</reference>
<sequence>MDSCDTSTRAYKNGKTFDQCRDIAEKTTLELKKQFDQKERILWSELLDLVDHDELVYKLSLKFLRRDGFDIGNSKRPEIRKF</sequence>
<organism evidence="1">
    <name type="scientific">marine sediment metagenome</name>
    <dbReference type="NCBI Taxonomy" id="412755"/>
    <lineage>
        <taxon>unclassified sequences</taxon>
        <taxon>metagenomes</taxon>
        <taxon>ecological metagenomes</taxon>
    </lineage>
</organism>
<accession>A0A0F8ZUH6</accession>
<comment type="caution">
    <text evidence="1">The sequence shown here is derived from an EMBL/GenBank/DDBJ whole genome shotgun (WGS) entry which is preliminary data.</text>
</comment>
<gene>
    <name evidence="1" type="ORF">LCGC14_2652350</name>
</gene>
<protein>
    <submittedName>
        <fullName evidence="1">Uncharacterized protein</fullName>
    </submittedName>
</protein>
<proteinExistence type="predicted"/>
<dbReference type="EMBL" id="LAZR01046034">
    <property type="protein sequence ID" value="KKK97477.1"/>
    <property type="molecule type" value="Genomic_DNA"/>
</dbReference>
<dbReference type="AlphaFoldDB" id="A0A0F8ZUH6"/>